<dbReference type="AlphaFoldDB" id="A0A8B6ESQ8"/>
<organism evidence="1 2">
    <name type="scientific">Mytilus galloprovincialis</name>
    <name type="common">Mediterranean mussel</name>
    <dbReference type="NCBI Taxonomy" id="29158"/>
    <lineage>
        <taxon>Eukaryota</taxon>
        <taxon>Metazoa</taxon>
        <taxon>Spiralia</taxon>
        <taxon>Lophotrochozoa</taxon>
        <taxon>Mollusca</taxon>
        <taxon>Bivalvia</taxon>
        <taxon>Autobranchia</taxon>
        <taxon>Pteriomorphia</taxon>
        <taxon>Mytilida</taxon>
        <taxon>Mytiloidea</taxon>
        <taxon>Mytilidae</taxon>
        <taxon>Mytilinae</taxon>
        <taxon>Mytilus</taxon>
    </lineage>
</organism>
<gene>
    <name evidence="1" type="ORF">MGAL_10B016908</name>
</gene>
<evidence type="ECO:0000313" key="1">
    <source>
        <dbReference type="EMBL" id="VDI38089.1"/>
    </source>
</evidence>
<dbReference type="OrthoDB" id="10521421at2759"/>
<sequence>MDDIEALHLLRQRKDALEQLPTPDDPNLSFKKYEEIVSKTMTKTQTDIEKVSKYAKEIIEEFEKVRELVKNCSVKIGEQLQDLMKKNLLKDKEFLSFGLLHTR</sequence>
<keyword evidence="2" id="KW-1185">Reference proteome</keyword>
<comment type="caution">
    <text evidence="1">The sequence shown here is derived from an EMBL/GenBank/DDBJ whole genome shotgun (WGS) entry which is preliminary data.</text>
</comment>
<accession>A0A8B6ESQ8</accession>
<dbReference type="Proteomes" id="UP000596742">
    <property type="component" value="Unassembled WGS sequence"/>
</dbReference>
<evidence type="ECO:0000313" key="2">
    <source>
        <dbReference type="Proteomes" id="UP000596742"/>
    </source>
</evidence>
<reference evidence="1" key="1">
    <citation type="submission" date="2018-11" db="EMBL/GenBank/DDBJ databases">
        <authorList>
            <person name="Alioto T."/>
            <person name="Alioto T."/>
        </authorList>
    </citation>
    <scope>NUCLEOTIDE SEQUENCE</scope>
</reference>
<dbReference type="EMBL" id="UYJE01005537">
    <property type="protein sequence ID" value="VDI38089.1"/>
    <property type="molecule type" value="Genomic_DNA"/>
</dbReference>
<proteinExistence type="predicted"/>
<protein>
    <submittedName>
        <fullName evidence="1">Uncharacterized protein</fullName>
    </submittedName>
</protein>
<name>A0A8B6ESQ8_MYTGA</name>